<gene>
    <name evidence="1" type="ORF">CKAH01_05168</name>
</gene>
<organism evidence="1 2">
    <name type="scientific">Colletotrichum kahawae</name>
    <name type="common">Coffee berry disease fungus</name>
    <dbReference type="NCBI Taxonomy" id="34407"/>
    <lineage>
        <taxon>Eukaryota</taxon>
        <taxon>Fungi</taxon>
        <taxon>Dikarya</taxon>
        <taxon>Ascomycota</taxon>
        <taxon>Pezizomycotina</taxon>
        <taxon>Sordariomycetes</taxon>
        <taxon>Hypocreomycetidae</taxon>
        <taxon>Glomerellales</taxon>
        <taxon>Glomerellaceae</taxon>
        <taxon>Colletotrichum</taxon>
        <taxon>Colletotrichum gloeosporioides species complex</taxon>
    </lineage>
</organism>
<comment type="caution">
    <text evidence="1">The sequence shown here is derived from an EMBL/GenBank/DDBJ whole genome shotgun (WGS) entry which is preliminary data.</text>
</comment>
<reference evidence="1" key="1">
    <citation type="submission" date="2023-02" db="EMBL/GenBank/DDBJ databases">
        <title>Colletotrichum kahawae CIFC_Que2 genome sequencing and assembly.</title>
        <authorList>
            <person name="Baroncelli R."/>
        </authorList>
    </citation>
    <scope>NUCLEOTIDE SEQUENCE</scope>
    <source>
        <strain evidence="1">CIFC_Que2</strain>
    </source>
</reference>
<name>A0AAE0D730_COLKA</name>
<evidence type="ECO:0000313" key="1">
    <source>
        <dbReference type="EMBL" id="KAK2761938.1"/>
    </source>
</evidence>
<dbReference type="Proteomes" id="UP001281614">
    <property type="component" value="Unassembled WGS sequence"/>
</dbReference>
<evidence type="ECO:0000313" key="2">
    <source>
        <dbReference type="Proteomes" id="UP001281614"/>
    </source>
</evidence>
<sequence length="535" mass="58362">MHFSRIFKCKSAQGRASLHLLLTRLPVASPHCLASPDGTLIATLTTGSISFRSIETLETTHSVRLPSKLGPANAFLWSPSSRRVLVSFAESIHVYSALESGYRAVVRNPASPNFKPTFVQFGASDSEILMCSSFGLKFSVFDLTTSRAVEISSPKFHQPTSAPRGFALRPGSGHLALLTRVAGKDIISIHHPTTRGVQRSWHQETVDAQGLTWTPDGRQLIMWESAAQGHKILFYTADGHLLNTWSGPSAFEPEEKHFDLGAGVKVCQVSPDGARIAVCDHTRNVCILDTRPATASMRLEHPAAIVPKDTVQIWQEQIGNAQLGSAHTFVKATQSVSAPGRVSGGGVETKPSRTLAVFDASSTLLATALEDWPSTVWVWDILSSELRAVLVFHGSISALTWHPTQRELLSVTCEGDGYDNLVFTWDPLSDGPKTIDFAAQLPDAKLFGKPQVSWLNWAGDSAVLLVGDTKHRLMVSMSESDTYGAPWQDAQRSDLTMTTGKDETQLDPTAFAEFDEDLSNLDMSEVDDTFSFKKT</sequence>
<dbReference type="GO" id="GO:1990810">
    <property type="term" value="P:microtubule anchoring at mitotic spindle pole body"/>
    <property type="evidence" value="ECO:0007669"/>
    <property type="project" value="TreeGrafter"/>
</dbReference>
<dbReference type="InterPro" id="IPR052778">
    <property type="entry name" value="Centrosome-WD_assoc"/>
</dbReference>
<dbReference type="AlphaFoldDB" id="A0AAE0D730"/>
<dbReference type="GO" id="GO:0005815">
    <property type="term" value="C:microtubule organizing center"/>
    <property type="evidence" value="ECO:0007669"/>
    <property type="project" value="TreeGrafter"/>
</dbReference>
<dbReference type="PANTHER" id="PTHR16220">
    <property type="entry name" value="WD REPEAT PROTEIN 8-RELATED"/>
    <property type="match status" value="1"/>
</dbReference>
<dbReference type="Gene3D" id="2.130.10.10">
    <property type="entry name" value="YVTN repeat-like/Quinoprotein amine dehydrogenase"/>
    <property type="match status" value="3"/>
</dbReference>
<dbReference type="EMBL" id="VYYT01000157">
    <property type="protein sequence ID" value="KAK2761938.1"/>
    <property type="molecule type" value="Genomic_DNA"/>
</dbReference>
<keyword evidence="2" id="KW-1185">Reference proteome</keyword>
<dbReference type="GO" id="GO:1990811">
    <property type="term" value="C:MWP complex"/>
    <property type="evidence" value="ECO:0007669"/>
    <property type="project" value="TreeGrafter"/>
</dbReference>
<dbReference type="SUPFAM" id="SSF82171">
    <property type="entry name" value="DPP6 N-terminal domain-like"/>
    <property type="match status" value="1"/>
</dbReference>
<accession>A0AAE0D730</accession>
<dbReference type="InterPro" id="IPR015943">
    <property type="entry name" value="WD40/YVTN_repeat-like_dom_sf"/>
</dbReference>
<dbReference type="PANTHER" id="PTHR16220:SF0">
    <property type="entry name" value="WD REPEAT-CONTAINING PROTEIN WRAP73"/>
    <property type="match status" value="1"/>
</dbReference>
<proteinExistence type="predicted"/>
<protein>
    <submittedName>
        <fullName evidence="1">WD40 domain-containing protein</fullName>
    </submittedName>
</protein>